<dbReference type="PANTHER" id="PTHR43364">
    <property type="entry name" value="NADH-SPECIFIC METHYLGLYOXAL REDUCTASE-RELATED"/>
    <property type="match status" value="1"/>
</dbReference>
<evidence type="ECO:0000313" key="5">
    <source>
        <dbReference type="Proteomes" id="UP000199280"/>
    </source>
</evidence>
<reference evidence="2 4" key="1">
    <citation type="submission" date="2016-02" db="EMBL/GenBank/DDBJ databases">
        <authorList>
            <person name="Wen L."/>
            <person name="He K."/>
            <person name="Yang H."/>
        </authorList>
    </citation>
    <scope>NUCLEOTIDE SEQUENCE [LARGE SCALE GENOMIC DNA]</scope>
    <source>
        <strain evidence="2">Trichococcus_R210</strain>
    </source>
</reference>
<protein>
    <submittedName>
        <fullName evidence="2">Aldo/keto reductase subgroup</fullName>
    </submittedName>
    <submittedName>
        <fullName evidence="3">Predicted oxidoreductase</fullName>
    </submittedName>
</protein>
<name>A0A143YQW3_9LACT</name>
<dbReference type="InterPro" id="IPR020471">
    <property type="entry name" value="AKR"/>
</dbReference>
<dbReference type="GO" id="GO:0005829">
    <property type="term" value="C:cytosol"/>
    <property type="evidence" value="ECO:0007669"/>
    <property type="project" value="TreeGrafter"/>
</dbReference>
<dbReference type="PRINTS" id="PR00069">
    <property type="entry name" value="ALDKETRDTASE"/>
</dbReference>
<reference evidence="3 5" key="2">
    <citation type="submission" date="2016-10" db="EMBL/GenBank/DDBJ databases">
        <authorList>
            <person name="Varghese N."/>
            <person name="Submissions S."/>
        </authorList>
    </citation>
    <scope>NUCLEOTIDE SEQUENCE [LARGE SCALE GENOMIC DNA]</scope>
    <source>
        <strain evidence="3 5">DSM 22150</strain>
    </source>
</reference>
<dbReference type="Proteomes" id="UP000199280">
    <property type="component" value="Unassembled WGS sequence"/>
</dbReference>
<dbReference type="STRING" id="640938.TR210_1423"/>
<feature type="domain" description="NADP-dependent oxidoreductase" evidence="1">
    <location>
        <begin position="15"/>
        <end position="297"/>
    </location>
</feature>
<dbReference type="AlphaFoldDB" id="A0A143YQW3"/>
<accession>A0A143YQW3</accession>
<dbReference type="RefSeq" id="WP_068622835.1">
    <property type="nucleotide sequence ID" value="NZ_FJNB01000009.1"/>
</dbReference>
<dbReference type="EMBL" id="FJNB01000009">
    <property type="protein sequence ID" value="CZQ96839.1"/>
    <property type="molecule type" value="Genomic_DNA"/>
</dbReference>
<dbReference type="Proteomes" id="UP000076878">
    <property type="component" value="Unassembled WGS sequence"/>
</dbReference>
<dbReference type="InterPro" id="IPR023210">
    <property type="entry name" value="NADP_OxRdtase_dom"/>
</dbReference>
<dbReference type="Gene3D" id="3.20.20.100">
    <property type="entry name" value="NADP-dependent oxidoreductase domain"/>
    <property type="match status" value="1"/>
</dbReference>
<evidence type="ECO:0000313" key="4">
    <source>
        <dbReference type="Proteomes" id="UP000076878"/>
    </source>
</evidence>
<sequence>MKKINLGNSGLFASEISLGIMRMNALTHEEATAVIRTAVDNGIDYFDHADIYGRGTSEEIFGKAFKELGIARDSVMLQTKCGIVPGVMFDFSKEHIIASVEGSLKRLQTDYVDALLLHRPDTLMEPEEVAEAFDELHKAGKVRHFGVSNQNPMQIELLKKAVTQPLLINQLQLSLTHAPMIDAGFNVNMVNNPSFMHDGSVLEYSRISDMTIQPWSPFQSGNGKKGLFFDHPDYVELNEKIDAMADDKDVSREAIAIAWLLRHPAKMQPIVGSMNPERIAAICKASDVTLSRTEWYELYMAAGKKLP</sequence>
<dbReference type="GO" id="GO:0016491">
    <property type="term" value="F:oxidoreductase activity"/>
    <property type="evidence" value="ECO:0007669"/>
    <property type="project" value="InterPro"/>
</dbReference>
<keyword evidence="5" id="KW-1185">Reference proteome</keyword>
<gene>
    <name evidence="3" type="ORF">SAMN05216375_11639</name>
    <name evidence="2" type="ORF">TR210_1423</name>
</gene>
<evidence type="ECO:0000313" key="2">
    <source>
        <dbReference type="EMBL" id="CZQ96839.1"/>
    </source>
</evidence>
<organism evidence="2 4">
    <name type="scientific">Trichococcus ilyis</name>
    <dbReference type="NCBI Taxonomy" id="640938"/>
    <lineage>
        <taxon>Bacteria</taxon>
        <taxon>Bacillati</taxon>
        <taxon>Bacillota</taxon>
        <taxon>Bacilli</taxon>
        <taxon>Lactobacillales</taxon>
        <taxon>Carnobacteriaceae</taxon>
        <taxon>Trichococcus</taxon>
    </lineage>
</organism>
<evidence type="ECO:0000259" key="1">
    <source>
        <dbReference type="Pfam" id="PF00248"/>
    </source>
</evidence>
<evidence type="ECO:0000313" key="3">
    <source>
        <dbReference type="EMBL" id="SEJ52907.1"/>
    </source>
</evidence>
<dbReference type="InterPro" id="IPR036812">
    <property type="entry name" value="NAD(P)_OxRdtase_dom_sf"/>
</dbReference>
<dbReference type="InterPro" id="IPR050523">
    <property type="entry name" value="AKR_Detox_Biosynth"/>
</dbReference>
<dbReference type="EMBL" id="FNYT01000016">
    <property type="protein sequence ID" value="SEJ52907.1"/>
    <property type="molecule type" value="Genomic_DNA"/>
</dbReference>
<dbReference type="CDD" id="cd19092">
    <property type="entry name" value="AKR_BsYcsN_EcYdhF-like"/>
    <property type="match status" value="1"/>
</dbReference>
<dbReference type="OrthoDB" id="9773828at2"/>
<dbReference type="SUPFAM" id="SSF51430">
    <property type="entry name" value="NAD(P)-linked oxidoreductase"/>
    <property type="match status" value="1"/>
</dbReference>
<proteinExistence type="predicted"/>
<dbReference type="Pfam" id="PF00248">
    <property type="entry name" value="Aldo_ket_red"/>
    <property type="match status" value="1"/>
</dbReference>
<dbReference type="PANTHER" id="PTHR43364:SF1">
    <property type="entry name" value="OXIDOREDUCTASE YDHF"/>
    <property type="match status" value="1"/>
</dbReference>